<dbReference type="Gene3D" id="2.60.40.1110">
    <property type="match status" value="1"/>
</dbReference>
<dbReference type="PANTHER" id="PTHR12305:SF60">
    <property type="entry name" value="PHOSPHATIDYLINOSITOL 3,4,5-TRISPHOSPHATE 3-PHOSPHATASE TPTE2-RELATED"/>
    <property type="match status" value="1"/>
</dbReference>
<evidence type="ECO:0000313" key="3">
    <source>
        <dbReference type="EMBL" id="RVW80881.1"/>
    </source>
</evidence>
<dbReference type="Proteomes" id="UP000288805">
    <property type="component" value="Unassembled WGS sequence"/>
</dbReference>
<dbReference type="GO" id="GO:0004721">
    <property type="term" value="F:phosphoprotein phosphatase activity"/>
    <property type="evidence" value="ECO:0007669"/>
    <property type="project" value="UniProtKB-KW"/>
</dbReference>
<dbReference type="AlphaFoldDB" id="A0A438H972"/>
<keyword evidence="1" id="KW-0904">Protein phosphatase</keyword>
<feature type="domain" description="C2 tensin-type" evidence="2">
    <location>
        <begin position="46"/>
        <end position="187"/>
    </location>
</feature>
<evidence type="ECO:0000256" key="1">
    <source>
        <dbReference type="ARBA" id="ARBA00022912"/>
    </source>
</evidence>
<dbReference type="Pfam" id="PF10409">
    <property type="entry name" value="PTEN_C2"/>
    <property type="match status" value="1"/>
</dbReference>
<proteinExistence type="predicted"/>
<organism evidence="3 4">
    <name type="scientific">Vitis vinifera</name>
    <name type="common">Grape</name>
    <dbReference type="NCBI Taxonomy" id="29760"/>
    <lineage>
        <taxon>Eukaryota</taxon>
        <taxon>Viridiplantae</taxon>
        <taxon>Streptophyta</taxon>
        <taxon>Embryophyta</taxon>
        <taxon>Tracheophyta</taxon>
        <taxon>Spermatophyta</taxon>
        <taxon>Magnoliopsida</taxon>
        <taxon>eudicotyledons</taxon>
        <taxon>Gunneridae</taxon>
        <taxon>Pentapetalae</taxon>
        <taxon>rosids</taxon>
        <taxon>Vitales</taxon>
        <taxon>Vitaceae</taxon>
        <taxon>Viteae</taxon>
        <taxon>Vitis</taxon>
    </lineage>
</organism>
<name>A0A438H972_VITVI</name>
<evidence type="ECO:0000259" key="2">
    <source>
        <dbReference type="PROSITE" id="PS51182"/>
    </source>
</evidence>
<dbReference type="PROSITE" id="PS51182">
    <property type="entry name" value="C2_TENSIN"/>
    <property type="match status" value="1"/>
</dbReference>
<accession>A0A438H972</accession>
<dbReference type="InterPro" id="IPR051281">
    <property type="entry name" value="Dual-spec_lipid-protein_phosph"/>
</dbReference>
<dbReference type="PANTHER" id="PTHR12305">
    <property type="entry name" value="PHOSPHATASE WITH HOMOLOGY TO TENSIN"/>
    <property type="match status" value="1"/>
</dbReference>
<dbReference type="InterPro" id="IPR014020">
    <property type="entry name" value="Tensin_C2-dom"/>
</dbReference>
<dbReference type="EMBL" id="QGNW01000259">
    <property type="protein sequence ID" value="RVW80881.1"/>
    <property type="molecule type" value="Genomic_DNA"/>
</dbReference>
<dbReference type="SMART" id="SM01326">
    <property type="entry name" value="PTEN_C2"/>
    <property type="match status" value="1"/>
</dbReference>
<protein>
    <submittedName>
        <fullName evidence="3">Phosphatidylinositol 3,4,5-trisphosphate 3-phosphatase and protein-tyrosine-phosphatase PTEN1</fullName>
    </submittedName>
</protein>
<dbReference type="SUPFAM" id="SSF49562">
    <property type="entry name" value="C2 domain (Calcium/lipid-binding domain, CaLB)"/>
    <property type="match status" value="1"/>
</dbReference>
<sequence length="203" mass="22993">MSAEEALKLYADKRTTNNKGVSHTRCQFQANAVMWGTGKVYLLSTRGAVFFMVSELQEELLQTIKKGYQRTNNPRYYLSFGDNDQQGMKSEQGERCVVVQMDTESPVLYQKACLDYNFDKPLKVTGDVRIIFYQKSMGGRLFYTCFNTAFIRNSLLQFTVSNLDKMGHKGKSICGPAFGLELLFGPANAEHSFQPTLDDDDLL</sequence>
<reference evidence="3 4" key="1">
    <citation type="journal article" date="2018" name="PLoS Genet.">
        <title>Population sequencing reveals clonal diversity and ancestral inbreeding in the grapevine cultivar Chardonnay.</title>
        <authorList>
            <person name="Roach M.J."/>
            <person name="Johnson D.L."/>
            <person name="Bohlmann J."/>
            <person name="van Vuuren H.J."/>
            <person name="Jones S.J."/>
            <person name="Pretorius I.S."/>
            <person name="Schmidt S.A."/>
            <person name="Borneman A.R."/>
        </authorList>
    </citation>
    <scope>NUCLEOTIDE SEQUENCE [LARGE SCALE GENOMIC DNA]</scope>
    <source>
        <strain evidence="4">cv. Chardonnay</strain>
        <tissue evidence="3">Leaf</tissue>
    </source>
</reference>
<comment type="caution">
    <text evidence="3">The sequence shown here is derived from an EMBL/GenBank/DDBJ whole genome shotgun (WGS) entry which is preliminary data.</text>
</comment>
<dbReference type="InterPro" id="IPR035892">
    <property type="entry name" value="C2_domain_sf"/>
</dbReference>
<gene>
    <name evidence="3" type="primary">PTEN1_0</name>
    <name evidence="3" type="ORF">CK203_037319</name>
</gene>
<evidence type="ECO:0000313" key="4">
    <source>
        <dbReference type="Proteomes" id="UP000288805"/>
    </source>
</evidence>
<keyword evidence="1" id="KW-0378">Hydrolase</keyword>